<dbReference type="PANTHER" id="PTHR30250:SF27">
    <property type="entry name" value="POLYSACCHARIDE BIOSYNTHESIS PROTEIN"/>
    <property type="match status" value="1"/>
</dbReference>
<dbReference type="AlphaFoldDB" id="A0A368N8K6"/>
<evidence type="ECO:0000256" key="6">
    <source>
        <dbReference type="SAM" id="Phobius"/>
    </source>
</evidence>
<dbReference type="InterPro" id="IPR050833">
    <property type="entry name" value="Poly_Biosynth_Transport"/>
</dbReference>
<gene>
    <name evidence="7" type="ORF">DU504_03475</name>
</gene>
<feature type="transmembrane region" description="Helical" evidence="6">
    <location>
        <begin position="388"/>
        <end position="414"/>
    </location>
</feature>
<dbReference type="Pfam" id="PF01943">
    <property type="entry name" value="Polysacc_synt"/>
    <property type="match status" value="1"/>
</dbReference>
<evidence type="ECO:0000256" key="3">
    <source>
        <dbReference type="ARBA" id="ARBA00022692"/>
    </source>
</evidence>
<protein>
    <submittedName>
        <fullName evidence="7">Flippase</fullName>
    </submittedName>
</protein>
<feature type="transmembrane region" description="Helical" evidence="6">
    <location>
        <begin position="257"/>
        <end position="280"/>
    </location>
</feature>
<accession>A0A368N8K6</accession>
<feature type="transmembrane region" description="Helical" evidence="6">
    <location>
        <begin position="426"/>
        <end position="445"/>
    </location>
</feature>
<keyword evidence="4 6" id="KW-1133">Transmembrane helix</keyword>
<feature type="transmembrane region" description="Helical" evidence="6">
    <location>
        <begin position="451"/>
        <end position="471"/>
    </location>
</feature>
<evidence type="ECO:0000256" key="1">
    <source>
        <dbReference type="ARBA" id="ARBA00004651"/>
    </source>
</evidence>
<evidence type="ECO:0000256" key="4">
    <source>
        <dbReference type="ARBA" id="ARBA00022989"/>
    </source>
</evidence>
<proteinExistence type="predicted"/>
<dbReference type="Proteomes" id="UP000252189">
    <property type="component" value="Unassembled WGS sequence"/>
</dbReference>
<dbReference type="InterPro" id="IPR002797">
    <property type="entry name" value="Polysacc_synth"/>
</dbReference>
<feature type="transmembrane region" description="Helical" evidence="6">
    <location>
        <begin position="7"/>
        <end position="26"/>
    </location>
</feature>
<feature type="transmembrane region" description="Helical" evidence="6">
    <location>
        <begin position="79"/>
        <end position="103"/>
    </location>
</feature>
<sequence length="483" mass="52146">MKQNFTNLVSIAFVGGLVGRGLRYGFNIVIARGLGPDALGVVAFGLVVMKAISVVTRMGLDQAAQKYIPIYLSEEEPALVSGTTLLCIGLPTLVGAAISGSIYLQRRTISNVLGTDLGVTTQLFLVGVPLFSTMMVAATATRGFKETKYYVYTREIGQSIVAFVLAVVGAYVLSDVQAVIFGYLISLGFGAVLAISFLSYQGAFSFDVRPSVPLREVLGFALPLTIAAVTLYLVTWTDILMLGLFRTPTEVGWYQAAYQTSVLLSVVLQATFSIFPTLASDLYHTDQHERLGQIYTVVTKWVVALTLFGFLFLLVFLESILGIFGTTIRAAETALSILAVGQLAAALVGPAGLLLTMSEYERLQMVNSVLVSLLNIALNYILIQEFGIVGAAIATGVSFIVLNVLRLVQTWYLLGIQPYSRDYWRGLAAVAGAFPIMLLGQTIPLPTVLRVLLTGVISTTVFAALVWYFGFSDEDVLLLESLE</sequence>
<feature type="transmembrane region" description="Helical" evidence="6">
    <location>
        <begin position="38"/>
        <end position="58"/>
    </location>
</feature>
<evidence type="ECO:0000256" key="2">
    <source>
        <dbReference type="ARBA" id="ARBA00022475"/>
    </source>
</evidence>
<feature type="transmembrane region" description="Helical" evidence="6">
    <location>
        <begin position="220"/>
        <end position="245"/>
    </location>
</feature>
<dbReference type="PANTHER" id="PTHR30250">
    <property type="entry name" value="PST FAMILY PREDICTED COLANIC ACID TRANSPORTER"/>
    <property type="match status" value="1"/>
</dbReference>
<evidence type="ECO:0000256" key="5">
    <source>
        <dbReference type="ARBA" id="ARBA00023136"/>
    </source>
</evidence>
<feature type="transmembrane region" description="Helical" evidence="6">
    <location>
        <begin position="123"/>
        <end position="144"/>
    </location>
</feature>
<dbReference type="EMBL" id="QPHM01000001">
    <property type="protein sequence ID" value="RCU46450.1"/>
    <property type="molecule type" value="Genomic_DNA"/>
</dbReference>
<evidence type="ECO:0000313" key="8">
    <source>
        <dbReference type="Proteomes" id="UP000252189"/>
    </source>
</evidence>
<keyword evidence="8" id="KW-1185">Reference proteome</keyword>
<keyword evidence="5 6" id="KW-0472">Membrane</keyword>
<evidence type="ECO:0000313" key="7">
    <source>
        <dbReference type="EMBL" id="RCU46450.1"/>
    </source>
</evidence>
<dbReference type="OrthoDB" id="112053at2157"/>
<organism evidence="7 8">
    <name type="scientific">Haloplanus salinus</name>
    <dbReference type="NCBI Taxonomy" id="1126245"/>
    <lineage>
        <taxon>Archaea</taxon>
        <taxon>Methanobacteriati</taxon>
        <taxon>Methanobacteriota</taxon>
        <taxon>Stenosarchaea group</taxon>
        <taxon>Halobacteria</taxon>
        <taxon>Halobacteriales</taxon>
        <taxon>Haloferacaceae</taxon>
        <taxon>Haloplanus</taxon>
    </lineage>
</organism>
<feature type="transmembrane region" description="Helical" evidence="6">
    <location>
        <begin position="156"/>
        <end position="174"/>
    </location>
</feature>
<dbReference type="GO" id="GO:0005886">
    <property type="term" value="C:plasma membrane"/>
    <property type="evidence" value="ECO:0007669"/>
    <property type="project" value="UniProtKB-SubCell"/>
</dbReference>
<comment type="subcellular location">
    <subcellularLocation>
        <location evidence="1">Cell membrane</location>
        <topology evidence="1">Multi-pass membrane protein</topology>
    </subcellularLocation>
</comment>
<keyword evidence="3 6" id="KW-0812">Transmembrane</keyword>
<name>A0A368N8K6_9EURY</name>
<dbReference type="CDD" id="cd13128">
    <property type="entry name" value="MATE_Wzx_like"/>
    <property type="match status" value="1"/>
</dbReference>
<feature type="transmembrane region" description="Helical" evidence="6">
    <location>
        <begin position="301"/>
        <end position="328"/>
    </location>
</feature>
<dbReference type="RefSeq" id="WP_114448002.1">
    <property type="nucleotide sequence ID" value="NZ_QPHM01000001.1"/>
</dbReference>
<reference evidence="7 8" key="1">
    <citation type="submission" date="2018-07" db="EMBL/GenBank/DDBJ databases">
        <title>Genome sequences of Haloplanus salinus JCM 18368T.</title>
        <authorList>
            <person name="Kim Y.B."/>
            <person name="Roh S.W."/>
        </authorList>
    </citation>
    <scope>NUCLEOTIDE SEQUENCE [LARGE SCALE GENOMIC DNA]</scope>
    <source>
        <strain evidence="7 8">JCM 18368</strain>
    </source>
</reference>
<feature type="transmembrane region" description="Helical" evidence="6">
    <location>
        <begin position="334"/>
        <end position="356"/>
    </location>
</feature>
<keyword evidence="2" id="KW-1003">Cell membrane</keyword>
<comment type="caution">
    <text evidence="7">The sequence shown here is derived from an EMBL/GenBank/DDBJ whole genome shotgun (WGS) entry which is preliminary data.</text>
</comment>
<feature type="transmembrane region" description="Helical" evidence="6">
    <location>
        <begin position="180"/>
        <end position="200"/>
    </location>
</feature>